<dbReference type="InterPro" id="IPR021109">
    <property type="entry name" value="Peptidase_aspartic_dom_sf"/>
</dbReference>
<dbReference type="EMBL" id="SMMG02000009">
    <property type="protein sequence ID" value="KAA3461854.1"/>
    <property type="molecule type" value="Genomic_DNA"/>
</dbReference>
<reference evidence="2" key="1">
    <citation type="journal article" date="2019" name="Plant Biotechnol. J.">
        <title>Genome sequencing of the Australian wild diploid species Gossypium australe highlights disease resistance and delayed gland morphogenesis.</title>
        <authorList>
            <person name="Cai Y."/>
            <person name="Cai X."/>
            <person name="Wang Q."/>
            <person name="Wang P."/>
            <person name="Zhang Y."/>
            <person name="Cai C."/>
            <person name="Xu Y."/>
            <person name="Wang K."/>
            <person name="Zhou Z."/>
            <person name="Wang C."/>
            <person name="Geng S."/>
            <person name="Li B."/>
            <person name="Dong Q."/>
            <person name="Hou Y."/>
            <person name="Wang H."/>
            <person name="Ai P."/>
            <person name="Liu Z."/>
            <person name="Yi F."/>
            <person name="Sun M."/>
            <person name="An G."/>
            <person name="Cheng J."/>
            <person name="Zhang Y."/>
            <person name="Shi Q."/>
            <person name="Xie Y."/>
            <person name="Shi X."/>
            <person name="Chang Y."/>
            <person name="Huang F."/>
            <person name="Chen Y."/>
            <person name="Hong S."/>
            <person name="Mi L."/>
            <person name="Sun Q."/>
            <person name="Zhang L."/>
            <person name="Zhou B."/>
            <person name="Peng R."/>
            <person name="Zhang X."/>
            <person name="Liu F."/>
        </authorList>
    </citation>
    <scope>NUCLEOTIDE SEQUENCE [LARGE SCALE GENOMIC DNA]</scope>
    <source>
        <strain evidence="2">cv. PA1801</strain>
    </source>
</reference>
<evidence type="ECO:0000313" key="1">
    <source>
        <dbReference type="EMBL" id="KAA3461854.1"/>
    </source>
</evidence>
<gene>
    <name evidence="1" type="ORF">EPI10_028393</name>
</gene>
<dbReference type="OrthoDB" id="945867at2759"/>
<accession>A0A5B6UYE5</accession>
<dbReference type="Gene3D" id="2.40.70.10">
    <property type="entry name" value="Acid Proteases"/>
    <property type="match status" value="1"/>
</dbReference>
<name>A0A5B6UYE5_9ROSI</name>
<organism evidence="1 2">
    <name type="scientific">Gossypium australe</name>
    <dbReference type="NCBI Taxonomy" id="47621"/>
    <lineage>
        <taxon>Eukaryota</taxon>
        <taxon>Viridiplantae</taxon>
        <taxon>Streptophyta</taxon>
        <taxon>Embryophyta</taxon>
        <taxon>Tracheophyta</taxon>
        <taxon>Spermatophyta</taxon>
        <taxon>Magnoliopsida</taxon>
        <taxon>eudicotyledons</taxon>
        <taxon>Gunneridae</taxon>
        <taxon>Pentapetalae</taxon>
        <taxon>rosids</taxon>
        <taxon>malvids</taxon>
        <taxon>Malvales</taxon>
        <taxon>Malvaceae</taxon>
        <taxon>Malvoideae</taxon>
        <taxon>Gossypium</taxon>
    </lineage>
</organism>
<dbReference type="Proteomes" id="UP000325315">
    <property type="component" value="Unassembled WGS sequence"/>
</dbReference>
<proteinExistence type="predicted"/>
<dbReference type="PANTHER" id="PTHR33067">
    <property type="entry name" value="RNA-DIRECTED DNA POLYMERASE-RELATED"/>
    <property type="match status" value="1"/>
</dbReference>
<evidence type="ECO:0000313" key="2">
    <source>
        <dbReference type="Proteomes" id="UP000325315"/>
    </source>
</evidence>
<dbReference type="PANTHER" id="PTHR33067:SF31">
    <property type="entry name" value="RNA-DIRECTED DNA POLYMERASE"/>
    <property type="match status" value="1"/>
</dbReference>
<protein>
    <submittedName>
        <fullName evidence="1">DNA damage-inducible protein 1-like</fullName>
    </submittedName>
</protein>
<comment type="caution">
    <text evidence="1">The sequence shown here is derived from an EMBL/GenBank/DDBJ whole genome shotgun (WGS) entry which is preliminary data.</text>
</comment>
<keyword evidence="2" id="KW-1185">Reference proteome</keyword>
<dbReference type="AlphaFoldDB" id="A0A5B6UYE5"/>
<sequence length="205" mass="24115">MKIYKGIWENATEREWKKFCLPSEKPTIFCMVQEFYLSLKQREATRPFYELRSFVKVKGINVLEFKDLGSYTIPVEIRDIHLNSALYDLGANINLIPLSIYEKLRLGILKIPKLHYICEILIQLGRPFLATSRSTIELKNNELKLRIDGKTEIFKCSHRQNGKHRERLGRQCFEIFVNIPSYLVPGKVFFVISAGQKSKFRERNR</sequence>